<gene>
    <name evidence="2" type="ORF">PVBDA_0400980</name>
</gene>
<dbReference type="InterPro" id="IPR045168">
    <property type="entry name" value="YTH_prot"/>
</dbReference>
<dbReference type="PANTHER" id="PTHR12357:SF3">
    <property type="entry name" value="YTH DOMAIN-CONTAINING PROTEIN 1"/>
    <property type="match status" value="1"/>
</dbReference>
<dbReference type="AlphaFoldDB" id="A0A6V7RV99"/>
<dbReference type="GO" id="GO:0000398">
    <property type="term" value="P:mRNA splicing, via spliceosome"/>
    <property type="evidence" value="ECO:0007669"/>
    <property type="project" value="TreeGrafter"/>
</dbReference>
<dbReference type="GO" id="GO:0048024">
    <property type="term" value="P:regulation of mRNA splicing, via spliceosome"/>
    <property type="evidence" value="ECO:0007669"/>
    <property type="project" value="TreeGrafter"/>
</dbReference>
<evidence type="ECO:0000313" key="3">
    <source>
        <dbReference type="Proteomes" id="UP000515550"/>
    </source>
</evidence>
<dbReference type="PANTHER" id="PTHR12357">
    <property type="entry name" value="YTH YT521-B HOMOLOGY DOMAIN-CONTAINING"/>
    <property type="match status" value="1"/>
</dbReference>
<evidence type="ECO:0000259" key="1">
    <source>
        <dbReference type="PROSITE" id="PS50882"/>
    </source>
</evidence>
<evidence type="ECO:0000313" key="2">
    <source>
        <dbReference type="EMBL" id="CAD2086124.1"/>
    </source>
</evidence>
<proteinExistence type="predicted"/>
<organism evidence="2 3">
    <name type="scientific">Plasmodium vinckei brucechwatti</name>
    <dbReference type="NCBI Taxonomy" id="119398"/>
    <lineage>
        <taxon>Eukaryota</taxon>
        <taxon>Sar</taxon>
        <taxon>Alveolata</taxon>
        <taxon>Apicomplexa</taxon>
        <taxon>Aconoidasida</taxon>
        <taxon>Haemosporida</taxon>
        <taxon>Plasmodiidae</taxon>
        <taxon>Plasmodium</taxon>
        <taxon>Plasmodium (Vinckeia)</taxon>
    </lineage>
</organism>
<dbReference type="EMBL" id="LR865382">
    <property type="protein sequence ID" value="CAD2086124.1"/>
    <property type="molecule type" value="Genomic_DNA"/>
</dbReference>
<protein>
    <submittedName>
        <fullName evidence="2">YTH domain-containing protein, putative</fullName>
    </submittedName>
</protein>
<dbReference type="InterPro" id="IPR007275">
    <property type="entry name" value="YTH_domain"/>
</dbReference>
<sequence>MQSSNYSSIPQIQSARSIYKSPKTKFFLIKSSSDKNISISLNFNIWATTPKNENKFLSAFIENDYVILVFSVNESSKFCGYAIMRSNHIIHIFFLNRPGESKNNNVYFYYDDKVFRGKNFDIQWIRIVDVFFHEVTHLKNSLNDNKLIKVGRDGQEIEQMAGMKLCDIFEAKFERMGTFTNFNKIPQAPKIMDTSSNRMIDTTNGEEQKDKIKLYPMNNDLNMNYNTFRKLYEESKYNLTNIYNPALHIFPIDLTNMSYDDYIDLYEKSLPVWKQKMEELQLNCNYIKQ</sequence>
<dbReference type="Gene3D" id="3.10.590.10">
    <property type="entry name" value="ph1033 like domains"/>
    <property type="match status" value="1"/>
</dbReference>
<accession>A0A6V7RV99</accession>
<feature type="domain" description="YTH" evidence="1">
    <location>
        <begin position="24"/>
        <end position="169"/>
    </location>
</feature>
<dbReference type="CDD" id="cd21134">
    <property type="entry name" value="YTH"/>
    <property type="match status" value="1"/>
</dbReference>
<dbReference type="GO" id="GO:0005654">
    <property type="term" value="C:nucleoplasm"/>
    <property type="evidence" value="ECO:0007669"/>
    <property type="project" value="TreeGrafter"/>
</dbReference>
<dbReference type="Proteomes" id="UP000515550">
    <property type="component" value="Chromosome PVBDA_04"/>
</dbReference>
<reference evidence="2 3" key="1">
    <citation type="submission" date="2020-08" db="EMBL/GenBank/DDBJ databases">
        <authorList>
            <person name="Ramaprasad A."/>
        </authorList>
    </citation>
    <scope>NUCLEOTIDE SEQUENCE [LARGE SCALE GENOMIC DNA]</scope>
</reference>
<name>A0A6V7RV99_PLAVN</name>
<dbReference type="VEuPathDB" id="PlasmoDB:PVBDA_0400980"/>
<dbReference type="GO" id="GO:1990247">
    <property type="term" value="F:N6-methyladenosine-containing RNA reader activity"/>
    <property type="evidence" value="ECO:0007669"/>
    <property type="project" value="TreeGrafter"/>
</dbReference>
<dbReference type="Pfam" id="PF04146">
    <property type="entry name" value="YTH"/>
    <property type="match status" value="1"/>
</dbReference>
<dbReference type="GO" id="GO:0003729">
    <property type="term" value="F:mRNA binding"/>
    <property type="evidence" value="ECO:0007669"/>
    <property type="project" value="TreeGrafter"/>
</dbReference>
<dbReference type="PROSITE" id="PS50882">
    <property type="entry name" value="YTH"/>
    <property type="match status" value="1"/>
</dbReference>